<dbReference type="Proteomes" id="UP000198228">
    <property type="component" value="Chromosome I"/>
</dbReference>
<dbReference type="RefSeq" id="WP_088963640.1">
    <property type="nucleotide sequence ID" value="NZ_LT607410.1"/>
</dbReference>
<feature type="domain" description="PRTase-CE" evidence="1">
    <location>
        <begin position="2"/>
        <end position="192"/>
    </location>
</feature>
<sequence length="273" mass="30169">MSFCRWQQLGASGPRIANALKNQANWHSEAELNLQDAEEAWPNFDGRPPEWFVVTDDMVGSGRSLRACTEGEHTSLKRLLRRYPDAKVRILVVVAFQAGLQDVVADLSEFRDRVKIGAYRLLGDRDRCFTESSKIITDEQHRHLLSAFCTAGDSPMKINKAFRRGYRDLAALVVFFDTVPNNSVPLLWHTSGLVAALVPGGWLLRLTRGRHQRWVPGRVALVRLTHVAGRLSFAAADVVGEGSGHSRGLSRGAPWVLAMDGPARSGLCGTSSR</sequence>
<evidence type="ECO:0000313" key="2">
    <source>
        <dbReference type="EMBL" id="SCF40551.1"/>
    </source>
</evidence>
<evidence type="ECO:0000259" key="1">
    <source>
        <dbReference type="Pfam" id="PF24390"/>
    </source>
</evidence>
<proteinExistence type="predicted"/>
<dbReference type="EMBL" id="LT607410">
    <property type="protein sequence ID" value="SCF40551.1"/>
    <property type="molecule type" value="Genomic_DNA"/>
</dbReference>
<evidence type="ECO:0000313" key="3">
    <source>
        <dbReference type="Proteomes" id="UP000198228"/>
    </source>
</evidence>
<dbReference type="InterPro" id="IPR056920">
    <property type="entry name" value="PRTase-CE"/>
</dbReference>
<reference evidence="2 3" key="1">
    <citation type="submission" date="2016-06" db="EMBL/GenBank/DDBJ databases">
        <authorList>
            <person name="Kjaerup R.B."/>
            <person name="Dalgaard T.S."/>
            <person name="Juul-Madsen H.R."/>
        </authorList>
    </citation>
    <scope>NUCLEOTIDE SEQUENCE [LARGE SCALE GENOMIC DNA]</scope>
    <source>
        <strain evidence="2 3">DSM 43821</strain>
    </source>
</reference>
<protein>
    <recommendedName>
        <fullName evidence="1">PRTase-CE domain-containing protein</fullName>
    </recommendedName>
</protein>
<gene>
    <name evidence="2" type="ORF">GA0074696_5407</name>
</gene>
<dbReference type="AlphaFoldDB" id="A0A1C5A647"/>
<dbReference type="Pfam" id="PF24390">
    <property type="entry name" value="PRTase-CE"/>
    <property type="match status" value="1"/>
</dbReference>
<name>A0A1C5A647_9ACTN</name>
<organism evidence="2 3">
    <name type="scientific">Micromonospora purpureochromogenes</name>
    <dbReference type="NCBI Taxonomy" id="47872"/>
    <lineage>
        <taxon>Bacteria</taxon>
        <taxon>Bacillati</taxon>
        <taxon>Actinomycetota</taxon>
        <taxon>Actinomycetes</taxon>
        <taxon>Micromonosporales</taxon>
        <taxon>Micromonosporaceae</taxon>
        <taxon>Micromonospora</taxon>
    </lineage>
</organism>
<accession>A0A1C5A647</accession>